<protein>
    <submittedName>
        <fullName evidence="4">SHOCT domain-containing protein</fullName>
    </submittedName>
</protein>
<proteinExistence type="predicted"/>
<evidence type="ECO:0000256" key="2">
    <source>
        <dbReference type="SAM" id="Phobius"/>
    </source>
</evidence>
<accession>A0A8J7YBV0</accession>
<dbReference type="Pfam" id="PF09851">
    <property type="entry name" value="SHOCT"/>
    <property type="match status" value="1"/>
</dbReference>
<sequence length="133" mass="15270">MTTAGPLRRASENATEIVSTLVTGVWLAALFTGQDWWLGFMLFGYVVLVPLTALLFGDRDEMEEWRDDQWGESADATSERDTGSDDALSTLRDRYARGELTDEQFERKLETLLETETLEDLEERDRELLSERE</sequence>
<feature type="domain" description="SHOCT" evidence="3">
    <location>
        <begin position="86"/>
        <end position="113"/>
    </location>
</feature>
<organism evidence="4 5">
    <name type="scientific">Haloarcula limicola</name>
    <dbReference type="NCBI Taxonomy" id="1429915"/>
    <lineage>
        <taxon>Archaea</taxon>
        <taxon>Methanobacteriati</taxon>
        <taxon>Methanobacteriota</taxon>
        <taxon>Stenosarchaea group</taxon>
        <taxon>Halobacteria</taxon>
        <taxon>Halobacteriales</taxon>
        <taxon>Haloarculaceae</taxon>
        <taxon>Haloarcula</taxon>
    </lineage>
</organism>
<feature type="region of interest" description="Disordered" evidence="1">
    <location>
        <begin position="66"/>
        <end position="88"/>
    </location>
</feature>
<dbReference type="AlphaFoldDB" id="A0A8J7YBV0"/>
<dbReference type="RefSeq" id="WP_162318407.1">
    <property type="nucleotide sequence ID" value="NZ_JAHQXF010000002.1"/>
</dbReference>
<dbReference type="InterPro" id="IPR018649">
    <property type="entry name" value="SHOCT"/>
</dbReference>
<dbReference type="Proteomes" id="UP000766550">
    <property type="component" value="Unassembled WGS sequence"/>
</dbReference>
<keyword evidence="2" id="KW-1133">Transmembrane helix</keyword>
<evidence type="ECO:0000259" key="3">
    <source>
        <dbReference type="Pfam" id="PF09851"/>
    </source>
</evidence>
<keyword evidence="2" id="KW-0472">Membrane</keyword>
<gene>
    <name evidence="4" type="ORF">KTS45_15410</name>
</gene>
<name>A0A8J7YBV0_9EURY</name>
<keyword evidence="2" id="KW-0812">Transmembrane</keyword>
<evidence type="ECO:0000256" key="1">
    <source>
        <dbReference type="SAM" id="MobiDB-lite"/>
    </source>
</evidence>
<evidence type="ECO:0000313" key="4">
    <source>
        <dbReference type="EMBL" id="MBV0925593.1"/>
    </source>
</evidence>
<reference evidence="4 5" key="1">
    <citation type="submission" date="2021-06" db="EMBL/GenBank/DDBJ databases">
        <title>New haloarchaea isolates fom saline soil.</title>
        <authorList>
            <person name="Duran-Viseras A."/>
            <person name="Sanchez-Porro C.S."/>
            <person name="Ventosa A."/>
        </authorList>
    </citation>
    <scope>NUCLEOTIDE SEQUENCE [LARGE SCALE GENOMIC DNA]</scope>
    <source>
        <strain evidence="4 5">JCM 183640</strain>
    </source>
</reference>
<keyword evidence="5" id="KW-1185">Reference proteome</keyword>
<dbReference type="EMBL" id="JAHQXF010000002">
    <property type="protein sequence ID" value="MBV0925593.1"/>
    <property type="molecule type" value="Genomic_DNA"/>
</dbReference>
<dbReference type="OrthoDB" id="178074at2157"/>
<comment type="caution">
    <text evidence="4">The sequence shown here is derived from an EMBL/GenBank/DDBJ whole genome shotgun (WGS) entry which is preliminary data.</text>
</comment>
<evidence type="ECO:0000313" key="5">
    <source>
        <dbReference type="Proteomes" id="UP000766550"/>
    </source>
</evidence>
<feature type="transmembrane region" description="Helical" evidence="2">
    <location>
        <begin position="36"/>
        <end position="56"/>
    </location>
</feature>